<dbReference type="EMBL" id="FMZX01000015">
    <property type="protein sequence ID" value="SDD95326.1"/>
    <property type="molecule type" value="Genomic_DNA"/>
</dbReference>
<name>A0A1G6Z0H6_9PROT</name>
<sequence length="98" mass="10512">MRKIIALPAILLVGALATAGAFAQGSAPQGSMPGMQHMQQMPGMQHMPMMQGQGGMMMMDCPCPMMQRMASLDHRVRQLEERAGIPAPAQPNAPVTPR</sequence>
<dbReference type="Proteomes" id="UP000198925">
    <property type="component" value="Unassembled WGS sequence"/>
</dbReference>
<accession>A0A1G6Z0H6</accession>
<dbReference type="RefSeq" id="WP_090664433.1">
    <property type="nucleotide sequence ID" value="NZ_FMZX01000015.1"/>
</dbReference>
<feature type="compositionally biased region" description="Pro residues" evidence="1">
    <location>
        <begin position="88"/>
        <end position="98"/>
    </location>
</feature>
<evidence type="ECO:0000256" key="1">
    <source>
        <dbReference type="SAM" id="MobiDB-lite"/>
    </source>
</evidence>
<evidence type="ECO:0000313" key="3">
    <source>
        <dbReference type="EMBL" id="SDD95326.1"/>
    </source>
</evidence>
<protein>
    <submittedName>
        <fullName evidence="3">Uncharacterized protein</fullName>
    </submittedName>
</protein>
<organism evidence="3 4">
    <name type="scientific">Belnapia rosea</name>
    <dbReference type="NCBI Taxonomy" id="938405"/>
    <lineage>
        <taxon>Bacteria</taxon>
        <taxon>Pseudomonadati</taxon>
        <taxon>Pseudomonadota</taxon>
        <taxon>Alphaproteobacteria</taxon>
        <taxon>Acetobacterales</taxon>
        <taxon>Roseomonadaceae</taxon>
        <taxon>Belnapia</taxon>
    </lineage>
</organism>
<reference evidence="3 4" key="1">
    <citation type="submission" date="2016-10" db="EMBL/GenBank/DDBJ databases">
        <authorList>
            <person name="de Groot N.N."/>
        </authorList>
    </citation>
    <scope>NUCLEOTIDE SEQUENCE [LARGE SCALE GENOMIC DNA]</scope>
    <source>
        <strain evidence="3 4">CPCC 100156</strain>
    </source>
</reference>
<proteinExistence type="predicted"/>
<feature type="region of interest" description="Disordered" evidence="1">
    <location>
        <begin position="79"/>
        <end position="98"/>
    </location>
</feature>
<keyword evidence="2" id="KW-0732">Signal</keyword>
<evidence type="ECO:0000313" key="4">
    <source>
        <dbReference type="Proteomes" id="UP000198925"/>
    </source>
</evidence>
<keyword evidence="4" id="KW-1185">Reference proteome</keyword>
<feature type="signal peptide" evidence="2">
    <location>
        <begin position="1"/>
        <end position="23"/>
    </location>
</feature>
<dbReference type="AlphaFoldDB" id="A0A1G6Z0H6"/>
<gene>
    <name evidence="3" type="ORF">SAMN04487779_101553</name>
</gene>
<evidence type="ECO:0000256" key="2">
    <source>
        <dbReference type="SAM" id="SignalP"/>
    </source>
</evidence>
<feature type="chain" id="PRO_5011574387" evidence="2">
    <location>
        <begin position="24"/>
        <end position="98"/>
    </location>
</feature>